<dbReference type="RefSeq" id="WP_027845934.1">
    <property type="nucleotide sequence ID" value="NZ_LMTZ01000156.1"/>
</dbReference>
<gene>
    <name evidence="3" type="ORF">BC008_09810</name>
</gene>
<dbReference type="OrthoDB" id="451427at2"/>
<evidence type="ECO:0000256" key="2">
    <source>
        <dbReference type="SAM" id="Phobius"/>
    </source>
</evidence>
<protein>
    <recommendedName>
        <fullName evidence="5">DZANK-type domain-containing protein</fullName>
    </recommendedName>
</protein>
<feature type="transmembrane region" description="Helical" evidence="2">
    <location>
        <begin position="321"/>
        <end position="341"/>
    </location>
</feature>
<dbReference type="EMBL" id="LMTZ01000156">
    <property type="protein sequence ID" value="KST62453.1"/>
    <property type="molecule type" value="Genomic_DNA"/>
</dbReference>
<sequence>MLARIKRIFRNFFRKSRTINNEPLNKVSLVVIVLIDIFILINVFTGIDDISRWYISPYQAYPCHSEWQSYRAGNNQDKDYNIIKKSLPSKFSKLQQEEIYRQAESEHLGKVSQTCLNYAQYKDKVNNPKNQEIVNIVENKEFKINELNRANTKIRAQYDSTLLEKIAGQPRGQSINQVSAEKAKIELDKNTRNISTLEKEISNLKKELTDKPESITFLNFLQDKNQFDKVDKGYKQASFWYPTIQLAFQSLFLIPLIVLALSIHRFAMGRGYGLISLISWHLLVIFFIPLIIKVFEFLQFGAIFEFIFDFIQILFGGLRFLVSYLYILFIPLIGFGIIKFFQKIVFNTKIQASNRFQKLSCIRCAKKIRNNDTYCPHCGYHQYVECPNCHNMTYKYLSYCKHCGYSQDIGNL</sequence>
<evidence type="ECO:0008006" key="5">
    <source>
        <dbReference type="Google" id="ProtNLM"/>
    </source>
</evidence>
<feature type="transmembrane region" description="Helical" evidence="2">
    <location>
        <begin position="27"/>
        <end position="47"/>
    </location>
</feature>
<feature type="transmembrane region" description="Helical" evidence="2">
    <location>
        <begin position="269"/>
        <end position="290"/>
    </location>
</feature>
<dbReference type="AlphaFoldDB" id="A0A0V7ZD51"/>
<keyword evidence="2" id="KW-0812">Transmembrane</keyword>
<evidence type="ECO:0000256" key="1">
    <source>
        <dbReference type="SAM" id="Coils"/>
    </source>
</evidence>
<evidence type="ECO:0000313" key="3">
    <source>
        <dbReference type="EMBL" id="KST62453.1"/>
    </source>
</evidence>
<keyword evidence="4" id="KW-1185">Reference proteome</keyword>
<dbReference type="Proteomes" id="UP000053372">
    <property type="component" value="Unassembled WGS sequence"/>
</dbReference>
<comment type="caution">
    <text evidence="3">The sequence shown here is derived from an EMBL/GenBank/DDBJ whole genome shotgun (WGS) entry which is preliminary data.</text>
</comment>
<accession>A0A0V7ZD51</accession>
<keyword evidence="1" id="KW-0175">Coiled coil</keyword>
<name>A0A0V7ZD51_9CYAN</name>
<keyword evidence="2" id="KW-0472">Membrane</keyword>
<feature type="coiled-coil region" evidence="1">
    <location>
        <begin position="137"/>
        <end position="207"/>
    </location>
</feature>
<evidence type="ECO:0000313" key="4">
    <source>
        <dbReference type="Proteomes" id="UP000053372"/>
    </source>
</evidence>
<proteinExistence type="predicted"/>
<keyword evidence="2" id="KW-1133">Transmembrane helix</keyword>
<organism evidence="3 4">
    <name type="scientific">Mastigocoleus testarum BC008</name>
    <dbReference type="NCBI Taxonomy" id="371196"/>
    <lineage>
        <taxon>Bacteria</taxon>
        <taxon>Bacillati</taxon>
        <taxon>Cyanobacteriota</taxon>
        <taxon>Cyanophyceae</taxon>
        <taxon>Nostocales</taxon>
        <taxon>Hapalosiphonaceae</taxon>
        <taxon>Mastigocoleus</taxon>
    </lineage>
</organism>
<reference evidence="3 4" key="1">
    <citation type="journal article" date="2015" name="Genome Announc.">
        <title>Draft Genome of the Euendolithic (true boring) Cyanobacterium Mastigocoleus testarum strain BC008.</title>
        <authorList>
            <person name="Guida B.S."/>
            <person name="Garcia-Pichel F."/>
        </authorList>
    </citation>
    <scope>NUCLEOTIDE SEQUENCE [LARGE SCALE GENOMIC DNA]</scope>
    <source>
        <strain evidence="3 4">BC008</strain>
    </source>
</reference>
<feature type="transmembrane region" description="Helical" evidence="2">
    <location>
        <begin position="239"/>
        <end position="263"/>
    </location>
</feature>